<dbReference type="PANTHER" id="PTHR13887:SF14">
    <property type="entry name" value="DISULFIDE BOND FORMATION PROTEIN D"/>
    <property type="match status" value="1"/>
</dbReference>
<evidence type="ECO:0000256" key="4">
    <source>
        <dbReference type="ARBA" id="ARBA00023157"/>
    </source>
</evidence>
<evidence type="ECO:0000256" key="5">
    <source>
        <dbReference type="ARBA" id="ARBA00023284"/>
    </source>
</evidence>
<dbReference type="GO" id="GO:0016491">
    <property type="term" value="F:oxidoreductase activity"/>
    <property type="evidence" value="ECO:0007669"/>
    <property type="project" value="UniProtKB-KW"/>
</dbReference>
<accession>A0A2L0F9Q1</accession>
<dbReference type="EMBL" id="CP012673">
    <property type="protein sequence ID" value="AUX48315.1"/>
    <property type="molecule type" value="Genomic_DNA"/>
</dbReference>
<dbReference type="Gene3D" id="3.40.30.10">
    <property type="entry name" value="Glutaredoxin"/>
    <property type="match status" value="1"/>
</dbReference>
<evidence type="ECO:0000259" key="6">
    <source>
        <dbReference type="Pfam" id="PF13462"/>
    </source>
</evidence>
<evidence type="ECO:0000313" key="8">
    <source>
        <dbReference type="Proteomes" id="UP000238348"/>
    </source>
</evidence>
<evidence type="ECO:0000256" key="3">
    <source>
        <dbReference type="ARBA" id="ARBA00023002"/>
    </source>
</evidence>
<sequence length="249" mass="26371">MKPDAIERHELSHASSARGGSAARRGAWLAAALLGISACQGAGETPPEEGTGAAGESLGLYSGIPQDGNVLGDPGAPLTLFEFSDLRCSHCRDAALEVLPAIVERHVRPGHVKVVFMNVTFLGPGSVRAARMAAAVGMQDQLWDFVDHYFRLQARERPAAITDDLLLRVLAELPGVDAAQALAQRGSAEVDQQIEAARSEASRLQIRGVPAFFLGRAGEEPRRIRLTSMSPEPISGAIAQLLRATPATP</sequence>
<keyword evidence="2" id="KW-0732">Signal</keyword>
<keyword evidence="4" id="KW-1015">Disulfide bond</keyword>
<dbReference type="PANTHER" id="PTHR13887">
    <property type="entry name" value="GLUTATHIONE S-TRANSFERASE KAPPA"/>
    <property type="match status" value="1"/>
</dbReference>
<proteinExistence type="inferred from homology"/>
<dbReference type="Proteomes" id="UP000238348">
    <property type="component" value="Chromosome"/>
</dbReference>
<evidence type="ECO:0000256" key="2">
    <source>
        <dbReference type="ARBA" id="ARBA00022729"/>
    </source>
</evidence>
<dbReference type="InterPro" id="IPR012336">
    <property type="entry name" value="Thioredoxin-like_fold"/>
</dbReference>
<organism evidence="7 8">
    <name type="scientific">Sorangium cellulosum</name>
    <name type="common">Polyangium cellulosum</name>
    <dbReference type="NCBI Taxonomy" id="56"/>
    <lineage>
        <taxon>Bacteria</taxon>
        <taxon>Pseudomonadati</taxon>
        <taxon>Myxococcota</taxon>
        <taxon>Polyangia</taxon>
        <taxon>Polyangiales</taxon>
        <taxon>Polyangiaceae</taxon>
        <taxon>Sorangium</taxon>
    </lineage>
</organism>
<dbReference type="RefSeq" id="WP_104986195.1">
    <property type="nucleotide sequence ID" value="NZ_CP012673.1"/>
</dbReference>
<feature type="domain" description="Thioredoxin-like fold" evidence="6">
    <location>
        <begin position="68"/>
        <end position="215"/>
    </location>
</feature>
<keyword evidence="5" id="KW-0676">Redox-active center</keyword>
<name>A0A2L0F9Q1_SORCE</name>
<gene>
    <name evidence="7" type="ORF">SOCE26_098490</name>
</gene>
<comment type="similarity">
    <text evidence="1">Belongs to the thioredoxin family. DsbA subfamily.</text>
</comment>
<evidence type="ECO:0000256" key="1">
    <source>
        <dbReference type="ARBA" id="ARBA00005791"/>
    </source>
</evidence>
<dbReference type="Pfam" id="PF13462">
    <property type="entry name" value="Thioredoxin_4"/>
    <property type="match status" value="1"/>
</dbReference>
<dbReference type="AlphaFoldDB" id="A0A2L0F9Q1"/>
<dbReference type="SUPFAM" id="SSF52833">
    <property type="entry name" value="Thioredoxin-like"/>
    <property type="match status" value="1"/>
</dbReference>
<dbReference type="InterPro" id="IPR036249">
    <property type="entry name" value="Thioredoxin-like_sf"/>
</dbReference>
<evidence type="ECO:0000313" key="7">
    <source>
        <dbReference type="EMBL" id="AUX48315.1"/>
    </source>
</evidence>
<protein>
    <recommendedName>
        <fullName evidence="6">Thioredoxin-like fold domain-containing protein</fullName>
    </recommendedName>
</protein>
<reference evidence="7 8" key="1">
    <citation type="submission" date="2015-09" db="EMBL/GenBank/DDBJ databases">
        <title>Sorangium comparison.</title>
        <authorList>
            <person name="Zaburannyi N."/>
            <person name="Bunk B."/>
            <person name="Overmann J."/>
            <person name="Mueller R."/>
        </authorList>
    </citation>
    <scope>NUCLEOTIDE SEQUENCE [LARGE SCALE GENOMIC DNA]</scope>
    <source>
        <strain evidence="7 8">So ce26</strain>
    </source>
</reference>
<dbReference type="OrthoDB" id="8478320at2"/>
<keyword evidence="3" id="KW-0560">Oxidoreductase</keyword>